<proteinExistence type="inferred from homology"/>
<organism evidence="3 4">
    <name type="scientific">Streptomyces lavenduligriseus</name>
    <dbReference type="NCBI Taxonomy" id="67315"/>
    <lineage>
        <taxon>Bacteria</taxon>
        <taxon>Bacillati</taxon>
        <taxon>Actinomycetota</taxon>
        <taxon>Actinomycetes</taxon>
        <taxon>Kitasatosporales</taxon>
        <taxon>Streptomycetaceae</taxon>
        <taxon>Streptomyces</taxon>
    </lineage>
</organism>
<evidence type="ECO:0000256" key="1">
    <source>
        <dbReference type="ARBA" id="ARBA00007169"/>
    </source>
</evidence>
<accession>A0ABT0NY28</accession>
<dbReference type="Pfam" id="PF00975">
    <property type="entry name" value="Thioesterase"/>
    <property type="match status" value="1"/>
</dbReference>
<dbReference type="PANTHER" id="PTHR11487">
    <property type="entry name" value="THIOESTERASE"/>
    <property type="match status" value="1"/>
</dbReference>
<keyword evidence="4" id="KW-1185">Reference proteome</keyword>
<dbReference type="SUPFAM" id="SSF53474">
    <property type="entry name" value="alpha/beta-Hydrolases"/>
    <property type="match status" value="1"/>
</dbReference>
<name>A0ABT0NY28_9ACTN</name>
<protein>
    <submittedName>
        <fullName evidence="3">Alpha/beta fold hydrolase</fullName>
    </submittedName>
</protein>
<evidence type="ECO:0000313" key="4">
    <source>
        <dbReference type="Proteomes" id="UP001202052"/>
    </source>
</evidence>
<dbReference type="EMBL" id="JAMCCK010000033">
    <property type="protein sequence ID" value="MCL3996233.1"/>
    <property type="molecule type" value="Genomic_DNA"/>
</dbReference>
<keyword evidence="3" id="KW-0378">Hydrolase</keyword>
<dbReference type="RefSeq" id="WP_249491381.1">
    <property type="nucleotide sequence ID" value="NZ_JAMCCK010000033.1"/>
</dbReference>
<reference evidence="3 4" key="1">
    <citation type="submission" date="2022-05" db="EMBL/GenBank/DDBJ databases">
        <title>Genome Resource of Streptomyces lavenduligriseus GA1-1, a Strain with Broad-Spectrum Antifungal Activity against Phytopathogenic Fungi.</title>
        <authorList>
            <person name="Qi D."/>
        </authorList>
    </citation>
    <scope>NUCLEOTIDE SEQUENCE [LARGE SCALE GENOMIC DNA]</scope>
    <source>
        <strain evidence="3 4">GA1-1</strain>
    </source>
</reference>
<evidence type="ECO:0000259" key="2">
    <source>
        <dbReference type="Pfam" id="PF00975"/>
    </source>
</evidence>
<comment type="caution">
    <text evidence="3">The sequence shown here is derived from an EMBL/GenBank/DDBJ whole genome shotgun (WGS) entry which is preliminary data.</text>
</comment>
<dbReference type="GO" id="GO:0016787">
    <property type="term" value="F:hydrolase activity"/>
    <property type="evidence" value="ECO:0007669"/>
    <property type="project" value="UniProtKB-KW"/>
</dbReference>
<evidence type="ECO:0000313" key="3">
    <source>
        <dbReference type="EMBL" id="MCL3996233.1"/>
    </source>
</evidence>
<dbReference type="InterPro" id="IPR012223">
    <property type="entry name" value="TEII"/>
</dbReference>
<gene>
    <name evidence="3" type="ORF">M4438_22425</name>
</gene>
<dbReference type="InterPro" id="IPR029058">
    <property type="entry name" value="AB_hydrolase_fold"/>
</dbReference>
<dbReference type="PANTHER" id="PTHR11487:SF0">
    <property type="entry name" value="S-ACYL FATTY ACID SYNTHASE THIOESTERASE, MEDIUM CHAIN"/>
    <property type="match status" value="1"/>
</dbReference>
<dbReference type="InterPro" id="IPR001031">
    <property type="entry name" value="Thioesterase"/>
</dbReference>
<dbReference type="Gene3D" id="3.40.50.1820">
    <property type="entry name" value="alpha/beta hydrolase"/>
    <property type="match status" value="1"/>
</dbReference>
<dbReference type="Proteomes" id="UP001202052">
    <property type="component" value="Unassembled WGS sequence"/>
</dbReference>
<comment type="similarity">
    <text evidence="1">Belongs to the thioesterase family.</text>
</comment>
<sequence>MSWFRTFHARPEARVRLVCLPYAGGGAGLYRALAQQLPPGIEVVAVQYPGRQDRRAEAPVEDLEALADRIAAELTALDGPPVALFGHSLGATVGFEVARRMLPRFPSPVVRLFVSARKAPADHRPGGRDFRADAVLRAWAERSGGAARQAASDPELWQLAAPSLAADLTMSETYAPRPGAKVTCPVTAIAGAADHGCGVAEMGRWAAHTIGGFEAVEVAGDHYFIDDPAADLCGILAGLVREVRV</sequence>
<feature type="domain" description="Thioesterase" evidence="2">
    <location>
        <begin position="16"/>
        <end position="225"/>
    </location>
</feature>